<dbReference type="PROSITE" id="PS50283">
    <property type="entry name" value="NA_SOLUT_SYMP_3"/>
    <property type="match status" value="1"/>
</dbReference>
<evidence type="ECO:0000256" key="2">
    <source>
        <dbReference type="ARBA" id="ARBA00006434"/>
    </source>
</evidence>
<dbReference type="GO" id="GO:0006814">
    <property type="term" value="P:sodium ion transport"/>
    <property type="evidence" value="ECO:0007669"/>
    <property type="project" value="UniProtKB-KW"/>
</dbReference>
<keyword evidence="7" id="KW-0915">Sodium</keyword>
<keyword evidence="5 11" id="KW-0812">Transmembrane</keyword>
<feature type="transmembrane region" description="Helical" evidence="11">
    <location>
        <begin position="89"/>
        <end position="106"/>
    </location>
</feature>
<keyword evidence="6 11" id="KW-1133">Transmembrane helix</keyword>
<proteinExistence type="inferred from homology"/>
<evidence type="ECO:0008006" key="14">
    <source>
        <dbReference type="Google" id="ProtNLM"/>
    </source>
</evidence>
<dbReference type="EMBL" id="SEYY01001424">
    <property type="protein sequence ID" value="KAB7505304.1"/>
    <property type="molecule type" value="Genomic_DNA"/>
</dbReference>
<accession>A0A5N5TF56</accession>
<feature type="transmembrane region" description="Helical" evidence="11">
    <location>
        <begin position="64"/>
        <end position="82"/>
    </location>
</feature>
<dbReference type="InterPro" id="IPR051163">
    <property type="entry name" value="Sodium:Solute_Symporter_SSF"/>
</dbReference>
<keyword evidence="8" id="KW-0406">Ion transport</keyword>
<dbReference type="PANTHER" id="PTHR42985">
    <property type="entry name" value="SODIUM-COUPLED MONOCARBOXYLATE TRANSPORTER"/>
    <property type="match status" value="1"/>
</dbReference>
<dbReference type="PANTHER" id="PTHR42985:SF40">
    <property type="entry name" value="LD47995P-RELATED"/>
    <property type="match status" value="1"/>
</dbReference>
<feature type="transmembrane region" description="Helical" evidence="11">
    <location>
        <begin position="34"/>
        <end position="58"/>
    </location>
</feature>
<keyword evidence="4" id="KW-1003">Cell membrane</keyword>
<evidence type="ECO:0000256" key="11">
    <source>
        <dbReference type="SAM" id="Phobius"/>
    </source>
</evidence>
<dbReference type="InterPro" id="IPR038377">
    <property type="entry name" value="Na/Glc_symporter_sf"/>
</dbReference>
<evidence type="ECO:0000313" key="12">
    <source>
        <dbReference type="EMBL" id="KAB7505304.1"/>
    </source>
</evidence>
<evidence type="ECO:0000256" key="8">
    <source>
        <dbReference type="ARBA" id="ARBA00023065"/>
    </source>
</evidence>
<keyword evidence="3" id="KW-0813">Transport</keyword>
<evidence type="ECO:0000256" key="6">
    <source>
        <dbReference type="ARBA" id="ARBA00022989"/>
    </source>
</evidence>
<evidence type="ECO:0000256" key="7">
    <source>
        <dbReference type="ARBA" id="ARBA00023053"/>
    </source>
</evidence>
<dbReference type="Proteomes" id="UP000326759">
    <property type="component" value="Unassembled WGS sequence"/>
</dbReference>
<keyword evidence="10" id="KW-0739">Sodium transport</keyword>
<protein>
    <recommendedName>
        <fullName evidence="14">Sodium-coupled monocarboxylate transporter 1</fullName>
    </recommendedName>
</protein>
<dbReference type="OrthoDB" id="6132759at2759"/>
<evidence type="ECO:0000256" key="10">
    <source>
        <dbReference type="ARBA" id="ARBA00023201"/>
    </source>
</evidence>
<organism evidence="12 13">
    <name type="scientific">Armadillidium nasatum</name>
    <dbReference type="NCBI Taxonomy" id="96803"/>
    <lineage>
        <taxon>Eukaryota</taxon>
        <taxon>Metazoa</taxon>
        <taxon>Ecdysozoa</taxon>
        <taxon>Arthropoda</taxon>
        <taxon>Crustacea</taxon>
        <taxon>Multicrustacea</taxon>
        <taxon>Malacostraca</taxon>
        <taxon>Eumalacostraca</taxon>
        <taxon>Peracarida</taxon>
        <taxon>Isopoda</taxon>
        <taxon>Oniscidea</taxon>
        <taxon>Crinocheta</taxon>
        <taxon>Armadillidiidae</taxon>
        <taxon>Armadillidium</taxon>
    </lineage>
</organism>
<comment type="subcellular location">
    <subcellularLocation>
        <location evidence="1">Cell membrane</location>
        <topology evidence="1">Multi-pass membrane protein</topology>
    </subcellularLocation>
</comment>
<comment type="similarity">
    <text evidence="2">Belongs to the sodium:solute symporter (SSF) (TC 2.A.21) family.</text>
</comment>
<evidence type="ECO:0000256" key="9">
    <source>
        <dbReference type="ARBA" id="ARBA00023136"/>
    </source>
</evidence>
<dbReference type="GO" id="GO:0015293">
    <property type="term" value="F:symporter activity"/>
    <property type="evidence" value="ECO:0007669"/>
    <property type="project" value="TreeGrafter"/>
</dbReference>
<evidence type="ECO:0000313" key="13">
    <source>
        <dbReference type="Proteomes" id="UP000326759"/>
    </source>
</evidence>
<evidence type="ECO:0000256" key="1">
    <source>
        <dbReference type="ARBA" id="ARBA00004651"/>
    </source>
</evidence>
<evidence type="ECO:0000256" key="5">
    <source>
        <dbReference type="ARBA" id="ARBA00022692"/>
    </source>
</evidence>
<dbReference type="InterPro" id="IPR001734">
    <property type="entry name" value="Na/solute_symporter"/>
</dbReference>
<reference evidence="12 13" key="1">
    <citation type="journal article" date="2019" name="PLoS Biol.">
        <title>Sex chromosomes control vertical transmission of feminizing Wolbachia symbionts in an isopod.</title>
        <authorList>
            <person name="Becking T."/>
            <person name="Chebbi M.A."/>
            <person name="Giraud I."/>
            <person name="Moumen B."/>
            <person name="Laverre T."/>
            <person name="Caubet Y."/>
            <person name="Peccoud J."/>
            <person name="Gilbert C."/>
            <person name="Cordaux R."/>
        </authorList>
    </citation>
    <scope>NUCLEOTIDE SEQUENCE [LARGE SCALE GENOMIC DNA]</scope>
    <source>
        <strain evidence="12">ANa2</strain>
        <tissue evidence="12">Whole body excluding digestive tract and cuticle</tissue>
    </source>
</reference>
<dbReference type="AlphaFoldDB" id="A0A5N5TF56"/>
<dbReference type="GO" id="GO:0005886">
    <property type="term" value="C:plasma membrane"/>
    <property type="evidence" value="ECO:0007669"/>
    <property type="project" value="UniProtKB-SubCell"/>
</dbReference>
<keyword evidence="9 11" id="KW-0472">Membrane</keyword>
<evidence type="ECO:0000256" key="4">
    <source>
        <dbReference type="ARBA" id="ARBA00022475"/>
    </source>
</evidence>
<gene>
    <name evidence="12" type="ORF">Anas_10628</name>
</gene>
<comment type="caution">
    <text evidence="12">The sequence shown here is derived from an EMBL/GenBank/DDBJ whole genome shotgun (WGS) entry which is preliminary data.</text>
</comment>
<name>A0A5N5TF56_9CRUS</name>
<sequence length="273" mass="29832">MNDLPRSNIIELIFPVLPSLTGIGEKRAAALGKVIAVLFGAICVGIAFLTQLIGAGILQASLTIFGAVGGPLLSVFTMGMLFRVVNQRGALCGLLSGLIISLWIGFGEPKPPPPFKPLRIDGCSVDVLNLLNYTESNLTTVNASLHFNDVNSKVLVNVTNEEPSSGNFLHELYAVSYMWVSTIGFLVTLIVGLCTSCSSISYRENIDKRLLSKIVWRKSDFITAIGQSEMQKNIAIIFEWSNIRHSTAGDPRTIQIQSDKKKQKHSMGKIYFK</sequence>
<dbReference type="Gene3D" id="1.20.1730.10">
    <property type="entry name" value="Sodium/glucose cotransporter"/>
    <property type="match status" value="1"/>
</dbReference>
<feature type="transmembrane region" description="Helical" evidence="11">
    <location>
        <begin position="177"/>
        <end position="202"/>
    </location>
</feature>
<keyword evidence="13" id="KW-1185">Reference proteome</keyword>
<evidence type="ECO:0000256" key="3">
    <source>
        <dbReference type="ARBA" id="ARBA00022448"/>
    </source>
</evidence>